<dbReference type="RefSeq" id="WP_025414070.1">
    <property type="nucleotide sequence ID" value="NZ_CP007129.1"/>
</dbReference>
<accession>W0RT56</accession>
<reference evidence="10 11" key="1">
    <citation type="journal article" date="2014" name="Genome Announc.">
        <title>Genome Sequence and Methylome of Soil Bacterium Gemmatirosa kalamazoonensis KBS708T, a Member of the Rarely Cultivated Gemmatimonadetes Phylum.</title>
        <authorList>
            <person name="Debruyn J.M."/>
            <person name="Radosevich M."/>
            <person name="Wommack K.E."/>
            <person name="Polson S.W."/>
            <person name="Hauser L.J."/>
            <person name="Fawaz M.N."/>
            <person name="Korlach J."/>
            <person name="Tsai Y.C."/>
        </authorList>
    </citation>
    <scope>NUCLEOTIDE SEQUENCE [LARGE SCALE GENOMIC DNA]</scope>
    <source>
        <strain evidence="10 11">KBS708</strain>
        <plasmid evidence="11">Plasmid 1</plasmid>
    </source>
</reference>
<protein>
    <submittedName>
        <fullName evidence="10">Permease</fullName>
    </submittedName>
</protein>
<dbReference type="InterPro" id="IPR050250">
    <property type="entry name" value="Macrolide_Exporter_MacB"/>
</dbReference>
<dbReference type="Pfam" id="PF12704">
    <property type="entry name" value="MacB_PCD"/>
    <property type="match status" value="2"/>
</dbReference>
<dbReference type="Proteomes" id="UP000019151">
    <property type="component" value="Plasmid 1"/>
</dbReference>
<dbReference type="GO" id="GO:0005886">
    <property type="term" value="C:plasma membrane"/>
    <property type="evidence" value="ECO:0007669"/>
    <property type="project" value="UniProtKB-SubCell"/>
</dbReference>
<evidence type="ECO:0000313" key="11">
    <source>
        <dbReference type="Proteomes" id="UP000019151"/>
    </source>
</evidence>
<feature type="transmembrane region" description="Helical" evidence="7">
    <location>
        <begin position="268"/>
        <end position="292"/>
    </location>
</feature>
<dbReference type="OrthoDB" id="9770036at2"/>
<evidence type="ECO:0000256" key="6">
    <source>
        <dbReference type="ARBA" id="ARBA00038076"/>
    </source>
</evidence>
<evidence type="ECO:0000259" key="9">
    <source>
        <dbReference type="Pfam" id="PF12704"/>
    </source>
</evidence>
<name>W0RT56_9BACT</name>
<dbReference type="AlphaFoldDB" id="W0RT56"/>
<dbReference type="InterPro" id="IPR017800">
    <property type="entry name" value="ADOP"/>
</dbReference>
<evidence type="ECO:0000256" key="2">
    <source>
        <dbReference type="ARBA" id="ARBA00022475"/>
    </source>
</evidence>
<feature type="transmembrane region" description="Helical" evidence="7">
    <location>
        <begin position="360"/>
        <end position="382"/>
    </location>
</feature>
<evidence type="ECO:0000313" key="10">
    <source>
        <dbReference type="EMBL" id="AHG92743.1"/>
    </source>
</evidence>
<dbReference type="EMBL" id="CP007129">
    <property type="protein sequence ID" value="AHG92743.1"/>
    <property type="molecule type" value="Genomic_DNA"/>
</dbReference>
<feature type="domain" description="MacB-like periplasmic core" evidence="9">
    <location>
        <begin position="21"/>
        <end position="230"/>
    </location>
</feature>
<organism evidence="10 11">
    <name type="scientific">Gemmatirosa kalamazoonensis</name>
    <dbReference type="NCBI Taxonomy" id="861299"/>
    <lineage>
        <taxon>Bacteria</taxon>
        <taxon>Pseudomonadati</taxon>
        <taxon>Gemmatimonadota</taxon>
        <taxon>Gemmatimonadia</taxon>
        <taxon>Gemmatimonadales</taxon>
        <taxon>Gemmatimonadaceae</taxon>
        <taxon>Gemmatirosa</taxon>
    </lineage>
</organism>
<keyword evidence="2" id="KW-1003">Cell membrane</keyword>
<keyword evidence="10" id="KW-0614">Plasmid</keyword>
<keyword evidence="4 7" id="KW-1133">Transmembrane helix</keyword>
<dbReference type="InParanoid" id="W0RT56"/>
<keyword evidence="5 7" id="KW-0472">Membrane</keyword>
<keyword evidence="11" id="KW-1185">Reference proteome</keyword>
<evidence type="ECO:0000256" key="1">
    <source>
        <dbReference type="ARBA" id="ARBA00004651"/>
    </source>
</evidence>
<dbReference type="HOGENOM" id="CLU_009433_1_0_0"/>
<gene>
    <name evidence="10" type="ORF">J421_5208</name>
</gene>
<evidence type="ECO:0000259" key="8">
    <source>
        <dbReference type="Pfam" id="PF02687"/>
    </source>
</evidence>
<feature type="domain" description="ABC3 transporter permease C-terminal" evidence="8">
    <location>
        <begin position="274"/>
        <end position="392"/>
    </location>
</feature>
<evidence type="ECO:0000256" key="5">
    <source>
        <dbReference type="ARBA" id="ARBA00023136"/>
    </source>
</evidence>
<dbReference type="InterPro" id="IPR003838">
    <property type="entry name" value="ABC3_permease_C"/>
</dbReference>
<dbReference type="KEGG" id="gba:J421_5208"/>
<feature type="transmembrane region" description="Helical" evidence="7">
    <location>
        <begin position="326"/>
        <end position="348"/>
    </location>
</feature>
<evidence type="ECO:0000256" key="4">
    <source>
        <dbReference type="ARBA" id="ARBA00022989"/>
    </source>
</evidence>
<dbReference type="PANTHER" id="PTHR30572:SF4">
    <property type="entry name" value="ABC TRANSPORTER PERMEASE YTRF"/>
    <property type="match status" value="1"/>
</dbReference>
<feature type="transmembrane region" description="Helical" evidence="7">
    <location>
        <begin position="763"/>
        <end position="782"/>
    </location>
</feature>
<comment type="subcellular location">
    <subcellularLocation>
        <location evidence="1">Cell membrane</location>
        <topology evidence="1">Multi-pass membrane protein</topology>
    </subcellularLocation>
</comment>
<dbReference type="GO" id="GO:0022857">
    <property type="term" value="F:transmembrane transporter activity"/>
    <property type="evidence" value="ECO:0007669"/>
    <property type="project" value="TreeGrafter"/>
</dbReference>
<feature type="transmembrane region" description="Helical" evidence="7">
    <location>
        <begin position="411"/>
        <end position="433"/>
    </location>
</feature>
<geneLocation type="plasmid" evidence="10 11">
    <name>1</name>
</geneLocation>
<evidence type="ECO:0000256" key="7">
    <source>
        <dbReference type="SAM" id="Phobius"/>
    </source>
</evidence>
<dbReference type="PANTHER" id="PTHR30572">
    <property type="entry name" value="MEMBRANE COMPONENT OF TRANSPORTER-RELATED"/>
    <property type="match status" value="1"/>
</dbReference>
<dbReference type="NCBIfam" id="TIGR03434">
    <property type="entry name" value="ADOP"/>
    <property type="match status" value="1"/>
</dbReference>
<feature type="transmembrane region" description="Helical" evidence="7">
    <location>
        <begin position="667"/>
        <end position="695"/>
    </location>
</feature>
<proteinExistence type="inferred from homology"/>
<evidence type="ECO:0000256" key="3">
    <source>
        <dbReference type="ARBA" id="ARBA00022692"/>
    </source>
</evidence>
<feature type="domain" description="MacB-like periplasmic core" evidence="9">
    <location>
        <begin position="422"/>
        <end position="630"/>
    </location>
</feature>
<comment type="similarity">
    <text evidence="6">Belongs to the ABC-4 integral membrane protein family.</text>
</comment>
<feature type="transmembrane region" description="Helical" evidence="7">
    <location>
        <begin position="732"/>
        <end position="757"/>
    </location>
</feature>
<sequence>MSLSLSLRRAARGLRRRPGISLLAVLALGFGVGLPTAVFSLVDAAVLRGLPIPERGRLMHLERRRIGASGEGFGAAPRDYAEWSAQARSFESLAAFRTATVTVRGTDGADRFRAAYVTPNGFRVLGVAPALGRAFGPSDTPAALATVVVLGHRVWRDRYGADPALVGRTLWVEGAPRTVIGVMPPSFRFPTDEELWIPLVLPAGLADGEPMDVFGLLRRGVTRDAARAELAVVARRVAQAYPATNRGVEVTVKPFTERFIGETATATLYVMLGMVLLVLVVACTNVASLLLVRAVHRAREIVVGVALGASRARVVGDVLLESTLLAAAGVALGVGVAWGGVTLLARAFAGRLPYWAEPRVDARVAAFAVMLGGAAAVLAGLLPALRATRADPAGVLRDDTRGATGTRVGRVMQSLVVVELALSMALLVTAALLTRSVVNSGRVDVGFPTRDLFTARVAPPEGTSADARTRFYEELERRVRQLPAVRGAGLVSDLPGTHAPGGRVAVEGAAYRTRDEMPVARVASASATLFDALGVAPVSGRTFVAQDVARGAPVAVVNARFAHRYLRGEPVGQRIRVGGDTAAWRTIVGVVPDLWMGAFDASPDRNPAGVYVPLAQVPPTGVAVAARVRGGSPLALTDAVRAAVFAVDRDAPIYDVRDMRGVVADGTWFYGLGAGIVGVCGVAALLFAAVGVYGVVAFSVGQRRREFGIRVALGAAPGSIVRLVLRRGAGQLALGLGVGAALAAALAQGVASLLFQVSPSDPPVFAGIALGLAAIGAAAMLVPARSAARAEPLETLSPR</sequence>
<dbReference type="InterPro" id="IPR025857">
    <property type="entry name" value="MacB_PCD"/>
</dbReference>
<dbReference type="Pfam" id="PF02687">
    <property type="entry name" value="FtsX"/>
    <property type="match status" value="2"/>
</dbReference>
<keyword evidence="3 7" id="KW-0812">Transmembrane</keyword>
<feature type="domain" description="ABC3 transporter permease C-terminal" evidence="8">
    <location>
        <begin position="681"/>
        <end position="792"/>
    </location>
</feature>